<dbReference type="Pfam" id="PF02789">
    <property type="entry name" value="Peptidase_M17_N"/>
    <property type="match status" value="1"/>
</dbReference>
<dbReference type="SUPFAM" id="SSF52949">
    <property type="entry name" value="Macro domain-like"/>
    <property type="match status" value="1"/>
</dbReference>
<evidence type="ECO:0000256" key="1">
    <source>
        <dbReference type="ARBA" id="ARBA00000135"/>
    </source>
</evidence>
<keyword evidence="4 8" id="KW-0031">Aminopeptidase</keyword>
<feature type="binding site" evidence="8">
    <location>
        <position position="259"/>
    </location>
    <ligand>
        <name>Mn(2+)</name>
        <dbReference type="ChEBI" id="CHEBI:29035"/>
        <label>1</label>
    </ligand>
</feature>
<comment type="caution">
    <text evidence="10">The sequence shown here is derived from an EMBL/GenBank/DDBJ whole genome shotgun (WGS) entry which is preliminary data.</text>
</comment>
<dbReference type="EC" id="3.4.11.10" evidence="8"/>
<evidence type="ECO:0000256" key="6">
    <source>
        <dbReference type="ARBA" id="ARBA00022801"/>
    </source>
</evidence>
<feature type="binding site" evidence="8">
    <location>
        <position position="338"/>
    </location>
    <ligand>
        <name>Mn(2+)</name>
        <dbReference type="ChEBI" id="CHEBI:29035"/>
        <label>2</label>
    </ligand>
</feature>
<proteinExistence type="inferred from homology"/>
<dbReference type="EC" id="3.4.11.1" evidence="8"/>
<dbReference type="Gene3D" id="3.40.630.10">
    <property type="entry name" value="Zn peptidases"/>
    <property type="match status" value="1"/>
</dbReference>
<feature type="binding site" evidence="8">
    <location>
        <position position="336"/>
    </location>
    <ligand>
        <name>Mn(2+)</name>
        <dbReference type="ChEBI" id="CHEBI:29035"/>
        <label>1</label>
    </ligand>
</feature>
<dbReference type="PROSITE" id="PS00631">
    <property type="entry name" value="CYTOSOL_AP"/>
    <property type="match status" value="1"/>
</dbReference>
<keyword evidence="6 8" id="KW-0378">Hydrolase</keyword>
<name>A0A2M8WRB8_9MICO</name>
<dbReference type="RefSeq" id="WP_100350156.1">
    <property type="nucleotide sequence ID" value="NZ_PGTZ01000008.1"/>
</dbReference>
<gene>
    <name evidence="8" type="primary">pepA</name>
    <name evidence="10" type="ORF">CLV34_2043</name>
</gene>
<dbReference type="SUPFAM" id="SSF53187">
    <property type="entry name" value="Zn-dependent exopeptidases"/>
    <property type="match status" value="1"/>
</dbReference>
<comment type="catalytic activity">
    <reaction evidence="2 8">
        <text>Release of an N-terminal amino acid, preferentially leucine, but not glutamic or aspartic acids.</text>
        <dbReference type="EC" id="3.4.11.10"/>
    </reaction>
</comment>
<evidence type="ECO:0000313" key="10">
    <source>
        <dbReference type="EMBL" id="PJI93469.1"/>
    </source>
</evidence>
<feature type="binding site" evidence="8">
    <location>
        <position position="277"/>
    </location>
    <ligand>
        <name>Mn(2+)</name>
        <dbReference type="ChEBI" id="CHEBI:29035"/>
        <label>2</label>
    </ligand>
</feature>
<accession>A0A2M8WRB8</accession>
<dbReference type="InterPro" id="IPR000819">
    <property type="entry name" value="Peptidase_M17_C"/>
</dbReference>
<dbReference type="InterPro" id="IPR011356">
    <property type="entry name" value="Leucine_aapep/pepB"/>
</dbReference>
<sequence length="487" mass="49219">MTELILSPTLPTDTAPTDVLVVGVVPTDDGPRLAGTTAPELEPLTALLEPLGATGAAGQTLRVPAPAGVAAGVVLLVGVGRDADDAEALRRAAGTAVRTLAGTADVALALPSTGVHAAAVLEGAALGAYAFTRYRSDEQKPAVARVMVVTPDADDAVTVAAASRARVLAQSVHLVRDLVNASPNHLFPASFADVAVEEAAGAGVEVTVLDDDALRAGGYGGLVGVGQGSERGPRLVRLAYRPEGATASVALVGKGITFDSGGISIKPAAGMDAMKSDMAGAAAVLGTVVAAARLEVPVAVTGWLCLAENLPSGTAQRPGDVVAIRGGKTVEVLNTDAEGRLVMADGLVAALEEEPDVVLDVATLTGAQMVALGRRVSAVMGTDEVRDEVVAAAGAAGEEFWPMPLPTELREGLSSKVADIANVSERWGGMLTAGIFLQEFTRSAPWAHLDIAGPAFNEKAPFGYTPAGGTGVAVRTLLAFCEARAGR</sequence>
<dbReference type="Proteomes" id="UP000231586">
    <property type="component" value="Unassembled WGS sequence"/>
</dbReference>
<dbReference type="GO" id="GO:0030145">
    <property type="term" value="F:manganese ion binding"/>
    <property type="evidence" value="ECO:0007669"/>
    <property type="project" value="UniProtKB-UniRule"/>
</dbReference>
<dbReference type="HAMAP" id="MF_00181">
    <property type="entry name" value="Cytosol_peptidase_M17"/>
    <property type="match status" value="1"/>
</dbReference>
<evidence type="ECO:0000256" key="2">
    <source>
        <dbReference type="ARBA" id="ARBA00000967"/>
    </source>
</evidence>
<keyword evidence="11" id="KW-1185">Reference proteome</keyword>
<feature type="binding site" evidence="8">
    <location>
        <position position="338"/>
    </location>
    <ligand>
        <name>Mn(2+)</name>
        <dbReference type="ChEBI" id="CHEBI:29035"/>
        <label>1</label>
    </ligand>
</feature>
<dbReference type="Gene3D" id="3.40.220.10">
    <property type="entry name" value="Leucine Aminopeptidase, subunit E, domain 1"/>
    <property type="match status" value="1"/>
</dbReference>
<feature type="active site" evidence="8">
    <location>
        <position position="340"/>
    </location>
</feature>
<comment type="subcellular location">
    <subcellularLocation>
        <location evidence="8">Cytoplasm</location>
    </subcellularLocation>
</comment>
<evidence type="ECO:0000256" key="5">
    <source>
        <dbReference type="ARBA" id="ARBA00022670"/>
    </source>
</evidence>
<dbReference type="GO" id="GO:0005737">
    <property type="term" value="C:cytoplasm"/>
    <property type="evidence" value="ECO:0007669"/>
    <property type="project" value="UniProtKB-SubCell"/>
</dbReference>
<evidence type="ECO:0000256" key="4">
    <source>
        <dbReference type="ARBA" id="ARBA00022438"/>
    </source>
</evidence>
<evidence type="ECO:0000313" key="11">
    <source>
        <dbReference type="Proteomes" id="UP000231586"/>
    </source>
</evidence>
<dbReference type="GO" id="GO:0006508">
    <property type="term" value="P:proteolysis"/>
    <property type="evidence" value="ECO:0007669"/>
    <property type="project" value="UniProtKB-KW"/>
</dbReference>
<dbReference type="InterPro" id="IPR043472">
    <property type="entry name" value="Macro_dom-like"/>
</dbReference>
<protein>
    <recommendedName>
        <fullName evidence="8">Probable cytosol aminopeptidase</fullName>
        <ecNumber evidence="8">3.4.11.1</ecNumber>
    </recommendedName>
    <alternativeName>
        <fullName evidence="8">Leucine aminopeptidase</fullName>
        <shortName evidence="8">LAP</shortName>
        <ecNumber evidence="8">3.4.11.10</ecNumber>
    </alternativeName>
    <alternativeName>
        <fullName evidence="8">Leucyl aminopeptidase</fullName>
    </alternativeName>
</protein>
<dbReference type="NCBIfam" id="NF002073">
    <property type="entry name" value="PRK00913.1-2"/>
    <property type="match status" value="1"/>
</dbReference>
<evidence type="ECO:0000256" key="7">
    <source>
        <dbReference type="ARBA" id="ARBA00049972"/>
    </source>
</evidence>
<comment type="catalytic activity">
    <reaction evidence="1 8">
        <text>Release of an N-terminal amino acid, Xaa-|-Yaa-, in which Xaa is preferably Leu, but may be other amino acids including Pro although not Arg or Lys, and Yaa may be Pro. Amino acid amides and methyl esters are also readily hydrolyzed, but rates on arylamides are exceedingly low.</text>
        <dbReference type="EC" id="3.4.11.1"/>
    </reaction>
</comment>
<dbReference type="GO" id="GO:0070006">
    <property type="term" value="F:metalloaminopeptidase activity"/>
    <property type="evidence" value="ECO:0007669"/>
    <property type="project" value="InterPro"/>
</dbReference>
<dbReference type="CDD" id="cd00433">
    <property type="entry name" value="Peptidase_M17"/>
    <property type="match status" value="1"/>
</dbReference>
<dbReference type="EMBL" id="PGTZ01000008">
    <property type="protein sequence ID" value="PJI93469.1"/>
    <property type="molecule type" value="Genomic_DNA"/>
</dbReference>
<reference evidence="10 11" key="1">
    <citation type="submission" date="2017-11" db="EMBL/GenBank/DDBJ databases">
        <title>Genomic Encyclopedia of Archaeal and Bacterial Type Strains, Phase II (KMG-II): From Individual Species to Whole Genera.</title>
        <authorList>
            <person name="Goeker M."/>
        </authorList>
    </citation>
    <scope>NUCLEOTIDE SEQUENCE [LARGE SCALE GENOMIC DNA]</scope>
    <source>
        <strain evidence="10 11">DSM 22413</strain>
    </source>
</reference>
<feature type="binding site" evidence="8">
    <location>
        <position position="259"/>
    </location>
    <ligand>
        <name>Mn(2+)</name>
        <dbReference type="ChEBI" id="CHEBI:29035"/>
        <label>2</label>
    </ligand>
</feature>
<keyword evidence="5 8" id="KW-0645">Protease</keyword>
<dbReference type="PANTHER" id="PTHR11963:SF23">
    <property type="entry name" value="CYTOSOL AMINOPEPTIDASE"/>
    <property type="match status" value="1"/>
</dbReference>
<comment type="similarity">
    <text evidence="3 8">Belongs to the peptidase M17 family.</text>
</comment>
<dbReference type="OrthoDB" id="9809354at2"/>
<feature type="active site" evidence="8">
    <location>
        <position position="266"/>
    </location>
</feature>
<dbReference type="AlphaFoldDB" id="A0A2M8WRB8"/>
<evidence type="ECO:0000256" key="3">
    <source>
        <dbReference type="ARBA" id="ARBA00009528"/>
    </source>
</evidence>
<comment type="function">
    <text evidence="7 8">Presumably involved in the processing and regular turnover of intracellular proteins. Catalyzes the removal of unsubstituted N-terminal amino acids from various peptides.</text>
</comment>
<keyword evidence="8" id="KW-0479">Metal-binding</keyword>
<feature type="domain" description="Cytosol aminopeptidase" evidence="9">
    <location>
        <begin position="334"/>
        <end position="341"/>
    </location>
</feature>
<dbReference type="PANTHER" id="PTHR11963">
    <property type="entry name" value="LEUCINE AMINOPEPTIDASE-RELATED"/>
    <property type="match status" value="1"/>
</dbReference>
<keyword evidence="8" id="KW-0464">Manganese</keyword>
<evidence type="ECO:0000259" key="9">
    <source>
        <dbReference type="PROSITE" id="PS00631"/>
    </source>
</evidence>
<organism evidence="10 11">
    <name type="scientific">Luteimicrobium subarcticum</name>
    <dbReference type="NCBI Taxonomy" id="620910"/>
    <lineage>
        <taxon>Bacteria</taxon>
        <taxon>Bacillati</taxon>
        <taxon>Actinomycetota</taxon>
        <taxon>Actinomycetes</taxon>
        <taxon>Micrococcales</taxon>
        <taxon>Luteimicrobium</taxon>
    </lineage>
</organism>
<dbReference type="InterPro" id="IPR008283">
    <property type="entry name" value="Peptidase_M17_N"/>
</dbReference>
<dbReference type="InterPro" id="IPR023042">
    <property type="entry name" value="Peptidase_M17_leu_NH2_pept"/>
</dbReference>
<evidence type="ECO:0000256" key="8">
    <source>
        <dbReference type="HAMAP-Rule" id="MF_00181"/>
    </source>
</evidence>
<keyword evidence="8" id="KW-0963">Cytoplasm</keyword>
<dbReference type="PRINTS" id="PR00481">
    <property type="entry name" value="LAMNOPPTDASE"/>
</dbReference>
<dbReference type="Pfam" id="PF00883">
    <property type="entry name" value="Peptidase_M17"/>
    <property type="match status" value="1"/>
</dbReference>
<feature type="binding site" evidence="8">
    <location>
        <position position="254"/>
    </location>
    <ligand>
        <name>Mn(2+)</name>
        <dbReference type="ChEBI" id="CHEBI:29035"/>
        <label>2</label>
    </ligand>
</feature>
<comment type="cofactor">
    <cofactor evidence="8">
        <name>Mn(2+)</name>
        <dbReference type="ChEBI" id="CHEBI:29035"/>
    </cofactor>
    <text evidence="8">Binds 2 manganese ions per subunit.</text>
</comment>